<reference evidence="1" key="1">
    <citation type="submission" date="2022-04" db="EMBL/GenBank/DDBJ databases">
        <title>Jade perch genome.</title>
        <authorList>
            <person name="Chao B."/>
        </authorList>
    </citation>
    <scope>NUCLEOTIDE SEQUENCE</scope>
    <source>
        <strain evidence="1">CB-2022</strain>
    </source>
</reference>
<evidence type="ECO:0000313" key="1">
    <source>
        <dbReference type="EMBL" id="KAI3374641.1"/>
    </source>
</evidence>
<dbReference type="Proteomes" id="UP000831701">
    <property type="component" value="Chromosome 3"/>
</dbReference>
<dbReference type="EMBL" id="CM041533">
    <property type="protein sequence ID" value="KAI3374641.1"/>
    <property type="molecule type" value="Genomic_DNA"/>
</dbReference>
<gene>
    <name evidence="1" type="ORF">L3Q82_021215</name>
</gene>
<protein>
    <submittedName>
        <fullName evidence="1">Uncharacterized protein</fullName>
    </submittedName>
</protein>
<accession>A0ACB8X3T8</accession>
<comment type="caution">
    <text evidence="1">The sequence shown here is derived from an EMBL/GenBank/DDBJ whole genome shotgun (WGS) entry which is preliminary data.</text>
</comment>
<sequence>MSMMEVWEGVKTITGQRTAEEAPDPGKPQAQIKCVVSRLLKTCAARTGGTTTTDLQPQPADTTRECPPSGTSACTLGSFQFRRRTGSGRHPASFTSSHLKKNRPQDRLQTSQVNGVELRPTRCWCG</sequence>
<name>A0ACB8X3T8_9TELE</name>
<proteinExistence type="predicted"/>
<keyword evidence="2" id="KW-1185">Reference proteome</keyword>
<evidence type="ECO:0000313" key="2">
    <source>
        <dbReference type="Proteomes" id="UP000831701"/>
    </source>
</evidence>
<organism evidence="1 2">
    <name type="scientific">Scortum barcoo</name>
    <name type="common">barcoo grunter</name>
    <dbReference type="NCBI Taxonomy" id="214431"/>
    <lineage>
        <taxon>Eukaryota</taxon>
        <taxon>Metazoa</taxon>
        <taxon>Chordata</taxon>
        <taxon>Craniata</taxon>
        <taxon>Vertebrata</taxon>
        <taxon>Euteleostomi</taxon>
        <taxon>Actinopterygii</taxon>
        <taxon>Neopterygii</taxon>
        <taxon>Teleostei</taxon>
        <taxon>Neoteleostei</taxon>
        <taxon>Acanthomorphata</taxon>
        <taxon>Eupercaria</taxon>
        <taxon>Centrarchiformes</taxon>
        <taxon>Terapontoidei</taxon>
        <taxon>Terapontidae</taxon>
        <taxon>Scortum</taxon>
    </lineage>
</organism>